<evidence type="ECO:0000256" key="1">
    <source>
        <dbReference type="ARBA" id="ARBA00005462"/>
    </source>
</evidence>
<dbReference type="EMBL" id="HBFR01008901">
    <property type="protein sequence ID" value="CAD8879249.1"/>
    <property type="molecule type" value="Transcribed_RNA"/>
</dbReference>
<protein>
    <recommendedName>
        <fullName evidence="5">Protein HGH1 homolog</fullName>
    </recommendedName>
</protein>
<dbReference type="InterPro" id="IPR011989">
    <property type="entry name" value="ARM-like"/>
</dbReference>
<gene>
    <name evidence="3" type="ORF">CHYS00102_LOCUS6433</name>
    <name evidence="4" type="ORF">CHYS00102_LOCUS6434</name>
</gene>
<dbReference type="Gene3D" id="1.25.10.10">
    <property type="entry name" value="Leucine-rich Repeat Variant"/>
    <property type="match status" value="1"/>
</dbReference>
<evidence type="ECO:0000313" key="3">
    <source>
        <dbReference type="EMBL" id="CAD8879249.1"/>
    </source>
</evidence>
<evidence type="ECO:0008006" key="5">
    <source>
        <dbReference type="Google" id="ProtNLM"/>
    </source>
</evidence>
<keyword evidence="2" id="KW-0677">Repeat</keyword>
<dbReference type="PANTHER" id="PTHR47249:SF1">
    <property type="entry name" value="VACUOLAR PROTEIN 8"/>
    <property type="match status" value="1"/>
</dbReference>
<dbReference type="SUPFAM" id="SSF48371">
    <property type="entry name" value="ARM repeat"/>
    <property type="match status" value="1"/>
</dbReference>
<sequence length="331" mass="36665">MAKYSPGMILATVTKILGMFCRLDERINHTLGNENLLYRLVDIIRNDISPSARVDGILAISVLALDDENRFFLSNSSDAMDGFIQIGEIDFDVTRNAALAVFSNISKLSDTHTQLAKYPGMFDLLLKFLVSEDGESESRAAGTIRNLSSSEGVRSKIVYHERFSILSALSLLMIGKNNDTAAERSAEAIKNLSFSADSIVQEALLNYPELLRSLGIAAYSDSEHIRSCVSTALSSFSNWCYHLMSSHERFIDILVDASMVPPSYFVDGYAYKISSSFLTQAIKPENKRSMLKNSRVLHGLTQLSRSKDAGARVNSKKAIDILASNKYINLY</sequence>
<dbReference type="PANTHER" id="PTHR47249">
    <property type="entry name" value="VACUOLAR PROTEIN 8"/>
    <property type="match status" value="1"/>
</dbReference>
<comment type="similarity">
    <text evidence="1">Belongs to the beta-catenin family.</text>
</comment>
<evidence type="ECO:0000313" key="4">
    <source>
        <dbReference type="EMBL" id="CAD8879250.1"/>
    </source>
</evidence>
<proteinExistence type="inferred from homology"/>
<name>A0A6U5EK75_9STRA</name>
<dbReference type="EMBL" id="HBFR01008902">
    <property type="protein sequence ID" value="CAD8879250.1"/>
    <property type="molecule type" value="Transcribed_RNA"/>
</dbReference>
<organism evidence="4">
    <name type="scientific">Corethron hystrix</name>
    <dbReference type="NCBI Taxonomy" id="216773"/>
    <lineage>
        <taxon>Eukaryota</taxon>
        <taxon>Sar</taxon>
        <taxon>Stramenopiles</taxon>
        <taxon>Ochrophyta</taxon>
        <taxon>Bacillariophyta</taxon>
        <taxon>Coscinodiscophyceae</taxon>
        <taxon>Corethrophycidae</taxon>
        <taxon>Corethrales</taxon>
        <taxon>Corethraceae</taxon>
        <taxon>Corethron</taxon>
    </lineage>
</organism>
<accession>A0A6U5EK75</accession>
<dbReference type="GO" id="GO:0071562">
    <property type="term" value="P:nucleus-vacuole junction assembly"/>
    <property type="evidence" value="ECO:0007669"/>
    <property type="project" value="InterPro"/>
</dbReference>
<dbReference type="InterPro" id="IPR016024">
    <property type="entry name" value="ARM-type_fold"/>
</dbReference>
<evidence type="ECO:0000256" key="2">
    <source>
        <dbReference type="ARBA" id="ARBA00022737"/>
    </source>
</evidence>
<dbReference type="GO" id="GO:0043495">
    <property type="term" value="F:protein-membrane adaptor activity"/>
    <property type="evidence" value="ECO:0007669"/>
    <property type="project" value="InterPro"/>
</dbReference>
<reference evidence="4" key="1">
    <citation type="submission" date="2021-01" db="EMBL/GenBank/DDBJ databases">
        <authorList>
            <person name="Corre E."/>
            <person name="Pelletier E."/>
            <person name="Niang G."/>
            <person name="Scheremetjew M."/>
            <person name="Finn R."/>
            <person name="Kale V."/>
            <person name="Holt S."/>
            <person name="Cochrane G."/>
            <person name="Meng A."/>
            <person name="Brown T."/>
            <person name="Cohen L."/>
        </authorList>
    </citation>
    <scope>NUCLEOTIDE SEQUENCE</scope>
    <source>
        <strain evidence="4">308</strain>
    </source>
</reference>
<dbReference type="AlphaFoldDB" id="A0A6U5EK75"/>
<dbReference type="InterPro" id="IPR045156">
    <property type="entry name" value="Vac8"/>
</dbReference>